<name>A0A176S626_9GAMM</name>
<proteinExistence type="predicted"/>
<evidence type="ECO:0000313" key="3">
    <source>
        <dbReference type="Proteomes" id="UP000076962"/>
    </source>
</evidence>
<gene>
    <name evidence="2" type="ORF">THIOM_000756</name>
</gene>
<dbReference type="CDD" id="cd00093">
    <property type="entry name" value="HTH_XRE"/>
    <property type="match status" value="1"/>
</dbReference>
<dbReference type="InterPro" id="IPR010982">
    <property type="entry name" value="Lambda_DNA-bd_dom_sf"/>
</dbReference>
<dbReference type="Pfam" id="PF01381">
    <property type="entry name" value="HTH_3"/>
    <property type="match status" value="1"/>
</dbReference>
<dbReference type="SMART" id="SM00530">
    <property type="entry name" value="HTH_XRE"/>
    <property type="match status" value="1"/>
</dbReference>
<dbReference type="InterPro" id="IPR001387">
    <property type="entry name" value="Cro/C1-type_HTH"/>
</dbReference>
<evidence type="ECO:0000313" key="2">
    <source>
        <dbReference type="EMBL" id="OAD23417.1"/>
    </source>
</evidence>
<reference evidence="2 3" key="1">
    <citation type="submission" date="2016-05" db="EMBL/GenBank/DDBJ databases">
        <title>Single-cell genome of chain-forming Candidatus Thiomargarita nelsonii and comparison to other large sulfur-oxidizing bacteria.</title>
        <authorList>
            <person name="Winkel M."/>
            <person name="Salman V."/>
            <person name="Woyke T."/>
            <person name="Schulz-Vogt H."/>
            <person name="Richter M."/>
            <person name="Flood B."/>
            <person name="Bailey J."/>
            <person name="Amann R."/>
            <person name="Mussmann M."/>
        </authorList>
    </citation>
    <scope>NUCLEOTIDE SEQUENCE [LARGE SCALE GENOMIC DNA]</scope>
    <source>
        <strain evidence="2 3">THI036</strain>
    </source>
</reference>
<organism evidence="2 3">
    <name type="scientific">Candidatus Thiomargarita nelsonii</name>
    <dbReference type="NCBI Taxonomy" id="1003181"/>
    <lineage>
        <taxon>Bacteria</taxon>
        <taxon>Pseudomonadati</taxon>
        <taxon>Pseudomonadota</taxon>
        <taxon>Gammaproteobacteria</taxon>
        <taxon>Thiotrichales</taxon>
        <taxon>Thiotrichaceae</taxon>
        <taxon>Thiomargarita</taxon>
    </lineage>
</organism>
<dbReference type="Gene3D" id="1.10.260.40">
    <property type="entry name" value="lambda repressor-like DNA-binding domains"/>
    <property type="match status" value="1"/>
</dbReference>
<comment type="caution">
    <text evidence="2">The sequence shown here is derived from an EMBL/GenBank/DDBJ whole genome shotgun (WGS) entry which is preliminary data.</text>
</comment>
<evidence type="ECO:0000259" key="1">
    <source>
        <dbReference type="PROSITE" id="PS50943"/>
    </source>
</evidence>
<dbReference type="SUPFAM" id="SSF47413">
    <property type="entry name" value="lambda repressor-like DNA-binding domains"/>
    <property type="match status" value="1"/>
</dbReference>
<sequence length="114" mass="12349">MTNKSKNTVALSTHTTILLETLGAMIKAARIERHMSQAQLGERVGVSRYTISFLEKGNPNVAIGTVFEAATVVGIPLMGDDPRQLTKVSQSIANLIQILPSKGVNKKVELDDNF</sequence>
<dbReference type="GO" id="GO:0003677">
    <property type="term" value="F:DNA binding"/>
    <property type="evidence" value="ECO:0007669"/>
    <property type="project" value="InterPro"/>
</dbReference>
<feature type="domain" description="HTH cro/C1-type" evidence="1">
    <location>
        <begin position="26"/>
        <end position="58"/>
    </location>
</feature>
<dbReference type="Proteomes" id="UP000076962">
    <property type="component" value="Unassembled WGS sequence"/>
</dbReference>
<keyword evidence="3" id="KW-1185">Reference proteome</keyword>
<accession>A0A176S626</accession>
<dbReference type="AlphaFoldDB" id="A0A176S626"/>
<protein>
    <submittedName>
        <fullName evidence="2">Transcriptional regulator, XRE family</fullName>
    </submittedName>
</protein>
<dbReference type="EMBL" id="LUTY01000380">
    <property type="protein sequence ID" value="OAD23417.1"/>
    <property type="molecule type" value="Genomic_DNA"/>
</dbReference>
<dbReference type="PROSITE" id="PS50943">
    <property type="entry name" value="HTH_CROC1"/>
    <property type="match status" value="1"/>
</dbReference>